<comment type="caution">
    <text evidence="1">The sequence shown here is derived from an EMBL/GenBank/DDBJ whole genome shotgun (WGS) entry which is preliminary data.</text>
</comment>
<protein>
    <recommendedName>
        <fullName evidence="3">Acid phosphatase/vanadium-dependent haloperoxidase-related protein</fullName>
    </recommendedName>
</protein>
<evidence type="ECO:0000313" key="2">
    <source>
        <dbReference type="Proteomes" id="UP001633002"/>
    </source>
</evidence>
<accession>A0ABD3GXS2</accession>
<keyword evidence="2" id="KW-1185">Reference proteome</keyword>
<sequence>MATELGVCCCSALSESTVFQFRSSRRRSPRNVIESGELRNFGLGQWRERSFTATGMSESRGAIRRKVHTVAALDDFLHNQVLVSSTVAAVVGQSVKPFTSAAFGKGFNLKLIIKPGGMPSTHSAVVTAAATAMGLERGFSDSLFGFTVIVAALFMYDAQGVRRSVGKQAEVINTLIFTLMSSSRSRPSSSSTGPNPSPYAIGVELARDPVQAELKFMEEAESSVNTTKASQTTAIYDDLALNGKSSPTVDNGENQLDGVAAARTQEFYRAAEKLPSVKEGQVTLQELGDESGWRHIPLKESVGHTKLEVLVGAIWGIVTALALHSSFEL</sequence>
<reference evidence="1 2" key="1">
    <citation type="submission" date="2024-09" db="EMBL/GenBank/DDBJ databases">
        <title>Chromosome-scale assembly of Riccia sorocarpa.</title>
        <authorList>
            <person name="Paukszto L."/>
        </authorList>
    </citation>
    <scope>NUCLEOTIDE SEQUENCE [LARGE SCALE GENOMIC DNA]</scope>
    <source>
        <strain evidence="1">LP-2024</strain>
        <tissue evidence="1">Aerial parts of the thallus</tissue>
    </source>
</reference>
<evidence type="ECO:0008006" key="3">
    <source>
        <dbReference type="Google" id="ProtNLM"/>
    </source>
</evidence>
<organism evidence="1 2">
    <name type="scientific">Riccia sorocarpa</name>
    <dbReference type="NCBI Taxonomy" id="122646"/>
    <lineage>
        <taxon>Eukaryota</taxon>
        <taxon>Viridiplantae</taxon>
        <taxon>Streptophyta</taxon>
        <taxon>Embryophyta</taxon>
        <taxon>Marchantiophyta</taxon>
        <taxon>Marchantiopsida</taxon>
        <taxon>Marchantiidae</taxon>
        <taxon>Marchantiales</taxon>
        <taxon>Ricciaceae</taxon>
        <taxon>Riccia</taxon>
    </lineage>
</organism>
<gene>
    <name evidence="1" type="ORF">R1sor_001224</name>
</gene>
<dbReference type="PANTHER" id="PTHR31446">
    <property type="entry name" value="ACID PHOSPHATASE/VANADIUM-DEPENDENT HALOPEROXIDASE-RELATED PROTEIN"/>
    <property type="match status" value="1"/>
</dbReference>
<dbReference type="AlphaFoldDB" id="A0ABD3GXS2"/>
<name>A0ABD3GXS2_9MARC</name>
<proteinExistence type="predicted"/>
<dbReference type="PANTHER" id="PTHR31446:SF2">
    <property type="entry name" value="ACID PHOSPHATASE_VANADIUM-DEPENDENT HALOPEROXIDASE-RELATED PROTEIN"/>
    <property type="match status" value="1"/>
</dbReference>
<dbReference type="Proteomes" id="UP001633002">
    <property type="component" value="Unassembled WGS sequence"/>
</dbReference>
<dbReference type="InterPro" id="IPR003832">
    <property type="entry name" value="DUF212"/>
</dbReference>
<dbReference type="Pfam" id="PF02681">
    <property type="entry name" value="DUF212"/>
    <property type="match status" value="1"/>
</dbReference>
<evidence type="ECO:0000313" key="1">
    <source>
        <dbReference type="EMBL" id="KAL3683202.1"/>
    </source>
</evidence>
<dbReference type="EMBL" id="JBJQOH010000006">
    <property type="protein sequence ID" value="KAL3683202.1"/>
    <property type="molecule type" value="Genomic_DNA"/>
</dbReference>